<gene>
    <name evidence="1" type="ORF">FRX31_011485</name>
</gene>
<protein>
    <submittedName>
        <fullName evidence="1">Uncharacterized protein</fullName>
    </submittedName>
</protein>
<comment type="caution">
    <text evidence="1">The sequence shown here is derived from an EMBL/GenBank/DDBJ whole genome shotgun (WGS) entry which is preliminary data.</text>
</comment>
<name>A0A7J6WNF9_THATH</name>
<dbReference type="Proteomes" id="UP000554482">
    <property type="component" value="Unassembled WGS sequence"/>
</dbReference>
<dbReference type="EMBL" id="JABWDY010012661">
    <property type="protein sequence ID" value="KAF5198924.1"/>
    <property type="molecule type" value="Genomic_DNA"/>
</dbReference>
<proteinExistence type="predicted"/>
<dbReference type="AlphaFoldDB" id="A0A7J6WNF9"/>
<keyword evidence="2" id="KW-1185">Reference proteome</keyword>
<evidence type="ECO:0000313" key="2">
    <source>
        <dbReference type="Proteomes" id="UP000554482"/>
    </source>
</evidence>
<sequence length="59" mass="6649">MALTSFPESFNPYQYKTTNRARPTIRCLTAMAVPGTIISFGSATLAYHHYHVFNLKLQA</sequence>
<accession>A0A7J6WNF9</accession>
<evidence type="ECO:0000313" key="1">
    <source>
        <dbReference type="EMBL" id="KAF5198924.1"/>
    </source>
</evidence>
<organism evidence="1 2">
    <name type="scientific">Thalictrum thalictroides</name>
    <name type="common">Rue-anemone</name>
    <name type="synonym">Anemone thalictroides</name>
    <dbReference type="NCBI Taxonomy" id="46969"/>
    <lineage>
        <taxon>Eukaryota</taxon>
        <taxon>Viridiplantae</taxon>
        <taxon>Streptophyta</taxon>
        <taxon>Embryophyta</taxon>
        <taxon>Tracheophyta</taxon>
        <taxon>Spermatophyta</taxon>
        <taxon>Magnoliopsida</taxon>
        <taxon>Ranunculales</taxon>
        <taxon>Ranunculaceae</taxon>
        <taxon>Thalictroideae</taxon>
        <taxon>Thalictrum</taxon>
    </lineage>
</organism>
<reference evidence="1 2" key="1">
    <citation type="submission" date="2020-06" db="EMBL/GenBank/DDBJ databases">
        <title>Transcriptomic and genomic resources for Thalictrum thalictroides and T. hernandezii: Facilitating candidate gene discovery in an emerging model plant lineage.</title>
        <authorList>
            <person name="Arias T."/>
            <person name="Riano-Pachon D.M."/>
            <person name="Di Stilio V.S."/>
        </authorList>
    </citation>
    <scope>NUCLEOTIDE SEQUENCE [LARGE SCALE GENOMIC DNA]</scope>
    <source>
        <strain evidence="2">cv. WT478/WT964</strain>
        <tissue evidence="1">Leaves</tissue>
    </source>
</reference>